<evidence type="ECO:0000256" key="1">
    <source>
        <dbReference type="SAM" id="Phobius"/>
    </source>
</evidence>
<comment type="caution">
    <text evidence="2">The sequence shown here is derived from an EMBL/GenBank/DDBJ whole genome shotgun (WGS) entry which is preliminary data.</text>
</comment>
<gene>
    <name evidence="2" type="ORF">VNO80_11080</name>
</gene>
<keyword evidence="1" id="KW-1133">Transmembrane helix</keyword>
<accession>A0AAN9N9V6</accession>
<feature type="transmembrane region" description="Helical" evidence="1">
    <location>
        <begin position="6"/>
        <end position="27"/>
    </location>
</feature>
<evidence type="ECO:0000313" key="2">
    <source>
        <dbReference type="EMBL" id="KAK7369046.1"/>
    </source>
</evidence>
<keyword evidence="1" id="KW-0472">Membrane</keyword>
<reference evidence="2 3" key="1">
    <citation type="submission" date="2024-01" db="EMBL/GenBank/DDBJ databases">
        <title>The genomes of 5 underutilized Papilionoideae crops provide insights into root nodulation and disease resistanc.</title>
        <authorList>
            <person name="Jiang F."/>
        </authorList>
    </citation>
    <scope>NUCLEOTIDE SEQUENCE [LARGE SCALE GENOMIC DNA]</scope>
    <source>
        <strain evidence="2">JINMINGXINNONG_FW02</strain>
        <tissue evidence="2">Leaves</tissue>
    </source>
</reference>
<organism evidence="2 3">
    <name type="scientific">Phaseolus coccineus</name>
    <name type="common">Scarlet runner bean</name>
    <name type="synonym">Phaseolus multiflorus</name>
    <dbReference type="NCBI Taxonomy" id="3886"/>
    <lineage>
        <taxon>Eukaryota</taxon>
        <taxon>Viridiplantae</taxon>
        <taxon>Streptophyta</taxon>
        <taxon>Embryophyta</taxon>
        <taxon>Tracheophyta</taxon>
        <taxon>Spermatophyta</taxon>
        <taxon>Magnoliopsida</taxon>
        <taxon>eudicotyledons</taxon>
        <taxon>Gunneridae</taxon>
        <taxon>Pentapetalae</taxon>
        <taxon>rosids</taxon>
        <taxon>fabids</taxon>
        <taxon>Fabales</taxon>
        <taxon>Fabaceae</taxon>
        <taxon>Papilionoideae</taxon>
        <taxon>50 kb inversion clade</taxon>
        <taxon>NPAAA clade</taxon>
        <taxon>indigoferoid/millettioid clade</taxon>
        <taxon>Phaseoleae</taxon>
        <taxon>Phaseolus</taxon>
    </lineage>
</organism>
<name>A0AAN9N9V6_PHACN</name>
<proteinExistence type="predicted"/>
<evidence type="ECO:0000313" key="3">
    <source>
        <dbReference type="Proteomes" id="UP001374584"/>
    </source>
</evidence>
<dbReference type="Proteomes" id="UP001374584">
    <property type="component" value="Unassembled WGS sequence"/>
</dbReference>
<sequence length="81" mass="8904">MYSRYVGAGLSYTVGKSWFCLLCWFSISSKNIARLMGILQRRSSTGSFDFGSPQQIMVCGSGPIGCSLGRWVRCVLEALVL</sequence>
<keyword evidence="1" id="KW-0812">Transmembrane</keyword>
<protein>
    <submittedName>
        <fullName evidence="2">Uncharacterized protein</fullName>
    </submittedName>
</protein>
<dbReference type="AlphaFoldDB" id="A0AAN9N9V6"/>
<keyword evidence="3" id="KW-1185">Reference proteome</keyword>
<dbReference type="EMBL" id="JAYMYR010000004">
    <property type="protein sequence ID" value="KAK7369046.1"/>
    <property type="molecule type" value="Genomic_DNA"/>
</dbReference>